<feature type="coiled-coil region" evidence="1">
    <location>
        <begin position="36"/>
        <end position="69"/>
    </location>
</feature>
<keyword evidence="2" id="KW-0812">Transmembrane</keyword>
<evidence type="ECO:0000313" key="4">
    <source>
        <dbReference type="Proteomes" id="UP001375382"/>
    </source>
</evidence>
<keyword evidence="2" id="KW-0472">Membrane</keyword>
<sequence length="183" mass="21027">MLQNKSLLIGTIVVLALLRFVLLPLQQHQQELYQQLEGLNKRFQRSEALLQQQQQLQLLQAEQQQQLTQLLLPFPKVSSSSQYRLQLQQQLQQLAAAQGAAVTFFDWLSETPLQVFNLHRGRISLRIKGPAAKVMLVHALIEQQYPHFIQRDIRGSWRGSLTAQSEVELTLLFEADYQLAEAS</sequence>
<evidence type="ECO:0000313" key="3">
    <source>
        <dbReference type="EMBL" id="MEH8015825.1"/>
    </source>
</evidence>
<evidence type="ECO:0008006" key="5">
    <source>
        <dbReference type="Google" id="ProtNLM"/>
    </source>
</evidence>
<dbReference type="EMBL" id="JALAAR010000001">
    <property type="protein sequence ID" value="MEH8015825.1"/>
    <property type="molecule type" value="Genomic_DNA"/>
</dbReference>
<keyword evidence="4" id="KW-1185">Reference proteome</keyword>
<evidence type="ECO:0000256" key="1">
    <source>
        <dbReference type="SAM" id="Coils"/>
    </source>
</evidence>
<comment type="caution">
    <text evidence="3">The sequence shown here is derived from an EMBL/GenBank/DDBJ whole genome shotgun (WGS) entry which is preliminary data.</text>
</comment>
<proteinExistence type="predicted"/>
<evidence type="ECO:0000256" key="2">
    <source>
        <dbReference type="SAM" id="Phobius"/>
    </source>
</evidence>
<reference evidence="3 4" key="1">
    <citation type="journal article" date="2023" name="Ecotoxicol. Environ. Saf.">
        <title>Mercury remediation potential of mercury-resistant strain Rheinheimera metallidurans sp. nov. isolated from a municipal waste dumping site.</title>
        <authorList>
            <person name="Yadav V."/>
            <person name="Manjhi A."/>
            <person name="Vadakedath N."/>
        </authorList>
    </citation>
    <scope>NUCLEOTIDE SEQUENCE [LARGE SCALE GENOMIC DNA]</scope>
    <source>
        <strain evidence="3 4">E-49</strain>
    </source>
</reference>
<name>A0ABU8C1N4_9GAMM</name>
<organism evidence="3 4">
    <name type="scientific">Rheinheimera muenzenbergensis</name>
    <dbReference type="NCBI Taxonomy" id="1193628"/>
    <lineage>
        <taxon>Bacteria</taxon>
        <taxon>Pseudomonadati</taxon>
        <taxon>Pseudomonadota</taxon>
        <taxon>Gammaproteobacteria</taxon>
        <taxon>Chromatiales</taxon>
        <taxon>Chromatiaceae</taxon>
        <taxon>Rheinheimera</taxon>
    </lineage>
</organism>
<protein>
    <recommendedName>
        <fullName evidence="5">Tfp pilus assembly protein PilO</fullName>
    </recommendedName>
</protein>
<feature type="transmembrane region" description="Helical" evidence="2">
    <location>
        <begin position="6"/>
        <end position="25"/>
    </location>
</feature>
<dbReference type="RefSeq" id="WP_335734245.1">
    <property type="nucleotide sequence ID" value="NZ_JALAAR010000001.1"/>
</dbReference>
<keyword evidence="1" id="KW-0175">Coiled coil</keyword>
<dbReference type="Proteomes" id="UP001375382">
    <property type="component" value="Unassembled WGS sequence"/>
</dbReference>
<accession>A0ABU8C1N4</accession>
<gene>
    <name evidence="3" type="ORF">MN202_01150</name>
</gene>
<keyword evidence="2" id="KW-1133">Transmembrane helix</keyword>